<dbReference type="GO" id="GO:0003677">
    <property type="term" value="F:DNA binding"/>
    <property type="evidence" value="ECO:0007669"/>
    <property type="project" value="UniProtKB-KW"/>
</dbReference>
<dbReference type="EMBL" id="VJMJ01000367">
    <property type="protein sequence ID" value="KAF0721765.1"/>
    <property type="molecule type" value="Genomic_DNA"/>
</dbReference>
<evidence type="ECO:0000256" key="1">
    <source>
        <dbReference type="ARBA" id="ARBA00023125"/>
    </source>
</evidence>
<dbReference type="GO" id="GO:0015074">
    <property type="term" value="P:DNA integration"/>
    <property type="evidence" value="ECO:0007669"/>
    <property type="project" value="InterPro"/>
</dbReference>
<dbReference type="Proteomes" id="UP000481153">
    <property type="component" value="Unassembled WGS sequence"/>
</dbReference>
<dbReference type="InterPro" id="IPR010998">
    <property type="entry name" value="Integrase_recombinase_N"/>
</dbReference>
<dbReference type="AlphaFoldDB" id="A0A6G0W426"/>
<evidence type="ECO:0000256" key="2">
    <source>
        <dbReference type="ARBA" id="ARBA00023172"/>
    </source>
</evidence>
<gene>
    <name evidence="3" type="ORF">Ae201684_018943</name>
</gene>
<dbReference type="InterPro" id="IPR011010">
    <property type="entry name" value="DNA_brk_join_enz"/>
</dbReference>
<keyword evidence="4" id="KW-1185">Reference proteome</keyword>
<name>A0A6G0W426_9STRA</name>
<reference evidence="3 4" key="1">
    <citation type="submission" date="2019-07" db="EMBL/GenBank/DDBJ databases">
        <title>Genomics analysis of Aphanomyces spp. identifies a new class of oomycete effector associated with host adaptation.</title>
        <authorList>
            <person name="Gaulin E."/>
        </authorList>
    </citation>
    <scope>NUCLEOTIDE SEQUENCE [LARGE SCALE GENOMIC DNA]</scope>
    <source>
        <strain evidence="3 4">ATCC 201684</strain>
    </source>
</reference>
<dbReference type="SUPFAM" id="SSF56349">
    <property type="entry name" value="DNA breaking-rejoining enzymes"/>
    <property type="match status" value="1"/>
</dbReference>
<dbReference type="VEuPathDB" id="FungiDB:AeMF1_014774"/>
<dbReference type="Gene3D" id="1.10.150.130">
    <property type="match status" value="1"/>
</dbReference>
<evidence type="ECO:0000313" key="4">
    <source>
        <dbReference type="Proteomes" id="UP000481153"/>
    </source>
</evidence>
<keyword evidence="1" id="KW-0238">DNA-binding</keyword>
<organism evidence="3 4">
    <name type="scientific">Aphanomyces euteiches</name>
    <dbReference type="NCBI Taxonomy" id="100861"/>
    <lineage>
        <taxon>Eukaryota</taxon>
        <taxon>Sar</taxon>
        <taxon>Stramenopiles</taxon>
        <taxon>Oomycota</taxon>
        <taxon>Saprolegniomycetes</taxon>
        <taxon>Saprolegniales</taxon>
        <taxon>Verrucalvaceae</taxon>
        <taxon>Aphanomyces</taxon>
    </lineage>
</organism>
<keyword evidence="2" id="KW-0233">DNA recombination</keyword>
<accession>A0A6G0W426</accession>
<sequence>MDAVPTKQVIQESFLGASTRRTYKTYQQQFLNYFQEANHEKDPQSATSNDCTDFLHHLYSLGQKARTIDCAKTAMVALFKEYRIDPNPAQALDTKQYVVGLQKYNRQHNLDDEKKAHPLSINELSILMNSFGDLHPFLGAMFRFLFSVSYLGCFRISEVLGLKWCDVSRAVSENGPYVSVRLRWHKKASVEKECQVYNLVDEISYPCLRVCGFHEEYVSSVTATITHVTDNAFVFPQVTNLHSSGIKVCWDKPMEQNYLRRQLNEIVVKSPGLSTNLSLHSTRRGGSFFRVFESRERRFNFRELMAWCRWGDPKTMCEYLVTKSLSDEIDPRNLLSRPKTTGFVLSAEKSCPVTAAAIADFVVKSLNEQDSIPRAKKPSCTKQTTLKSYVVPKTIPTARSAKEAWQQWFYADIQSGRPCALKDFTKAMIKIDRKKYSERQTLATAFSKFQSFELFVNAFAGHTETYTSLLKEVRKRKRECSQ</sequence>
<dbReference type="GO" id="GO:0006310">
    <property type="term" value="P:DNA recombination"/>
    <property type="evidence" value="ECO:0007669"/>
    <property type="project" value="UniProtKB-KW"/>
</dbReference>
<dbReference type="InterPro" id="IPR013762">
    <property type="entry name" value="Integrase-like_cat_sf"/>
</dbReference>
<protein>
    <submittedName>
        <fullName evidence="3">Uncharacterized protein</fullName>
    </submittedName>
</protein>
<evidence type="ECO:0000313" key="3">
    <source>
        <dbReference type="EMBL" id="KAF0721765.1"/>
    </source>
</evidence>
<comment type="caution">
    <text evidence="3">The sequence shown here is derived from an EMBL/GenBank/DDBJ whole genome shotgun (WGS) entry which is preliminary data.</text>
</comment>
<dbReference type="Gene3D" id="1.10.443.10">
    <property type="entry name" value="Intergrase catalytic core"/>
    <property type="match status" value="1"/>
</dbReference>
<proteinExistence type="predicted"/>